<dbReference type="Proteomes" id="UP001187192">
    <property type="component" value="Unassembled WGS sequence"/>
</dbReference>
<evidence type="ECO:0000313" key="1">
    <source>
        <dbReference type="EMBL" id="GMN75378.1"/>
    </source>
</evidence>
<dbReference type="EMBL" id="BTGU01022329">
    <property type="protein sequence ID" value="GMN75381.1"/>
    <property type="molecule type" value="Genomic_DNA"/>
</dbReference>
<dbReference type="EMBL" id="BTGU01022330">
    <property type="protein sequence ID" value="GMN75385.1"/>
    <property type="molecule type" value="Genomic_DNA"/>
</dbReference>
<dbReference type="AlphaFoldDB" id="A0AA88EK21"/>
<reference evidence="3" key="1">
    <citation type="submission" date="2023-07" db="EMBL/GenBank/DDBJ databases">
        <title>draft genome sequence of fig (Ficus carica).</title>
        <authorList>
            <person name="Takahashi T."/>
            <person name="Nishimura K."/>
        </authorList>
    </citation>
    <scope>NUCLEOTIDE SEQUENCE</scope>
</reference>
<organism evidence="3 5">
    <name type="scientific">Ficus carica</name>
    <name type="common">Common fig</name>
    <dbReference type="NCBI Taxonomy" id="3494"/>
    <lineage>
        <taxon>Eukaryota</taxon>
        <taxon>Viridiplantae</taxon>
        <taxon>Streptophyta</taxon>
        <taxon>Embryophyta</taxon>
        <taxon>Tracheophyta</taxon>
        <taxon>Spermatophyta</taxon>
        <taxon>Magnoliopsida</taxon>
        <taxon>eudicotyledons</taxon>
        <taxon>Gunneridae</taxon>
        <taxon>Pentapetalae</taxon>
        <taxon>rosids</taxon>
        <taxon>fabids</taxon>
        <taxon>Rosales</taxon>
        <taxon>Moraceae</taxon>
        <taxon>Ficeae</taxon>
        <taxon>Ficus</taxon>
    </lineage>
</organism>
<sequence length="37" mass="4143">MVAVRRRFEKNKREWKAAAAALEIKREGKAAARSADG</sequence>
<dbReference type="EMBL" id="BTGU01022331">
    <property type="protein sequence ID" value="GMN75389.1"/>
    <property type="molecule type" value="Genomic_DNA"/>
</dbReference>
<evidence type="ECO:0000313" key="5">
    <source>
        <dbReference type="Proteomes" id="UP001187192"/>
    </source>
</evidence>
<dbReference type="EMBL" id="BTGU01022328">
    <property type="protein sequence ID" value="GMN75378.1"/>
    <property type="molecule type" value="Genomic_DNA"/>
</dbReference>
<gene>
    <name evidence="1" type="ORF">TIFTF001_056839</name>
    <name evidence="2" type="ORF">TIFTF001_056840</name>
    <name evidence="3" type="ORF">TIFTF001_056841</name>
    <name evidence="4" type="ORF">TIFTF001_056842</name>
</gene>
<protein>
    <submittedName>
        <fullName evidence="3">Uncharacterized protein</fullName>
    </submittedName>
</protein>
<evidence type="ECO:0000313" key="3">
    <source>
        <dbReference type="EMBL" id="GMN75385.1"/>
    </source>
</evidence>
<keyword evidence="5" id="KW-1185">Reference proteome</keyword>
<name>A0AA88EK21_FICCA</name>
<proteinExistence type="predicted"/>
<evidence type="ECO:0000313" key="2">
    <source>
        <dbReference type="EMBL" id="GMN75381.1"/>
    </source>
</evidence>
<evidence type="ECO:0000313" key="4">
    <source>
        <dbReference type="EMBL" id="GMN75389.1"/>
    </source>
</evidence>
<comment type="caution">
    <text evidence="3">The sequence shown here is derived from an EMBL/GenBank/DDBJ whole genome shotgun (WGS) entry which is preliminary data.</text>
</comment>
<accession>A0AA88EK21</accession>